<name>A0A9K3J5R1_HELAN</name>
<evidence type="ECO:0000313" key="3">
    <source>
        <dbReference type="Proteomes" id="UP000215914"/>
    </source>
</evidence>
<comment type="caution">
    <text evidence="2">The sequence shown here is derived from an EMBL/GenBank/DDBJ whole genome shotgun (WGS) entry which is preliminary data.</text>
</comment>
<evidence type="ECO:0000313" key="2">
    <source>
        <dbReference type="EMBL" id="KAF5809160.1"/>
    </source>
</evidence>
<dbReference type="Gramene" id="mRNA:HanXRQr2_Chr04g0153801">
    <property type="protein sequence ID" value="CDS:HanXRQr2_Chr04g0153801.1"/>
    <property type="gene ID" value="HanXRQr2_Chr04g0153801"/>
</dbReference>
<reference evidence="2" key="1">
    <citation type="journal article" date="2017" name="Nature">
        <title>The sunflower genome provides insights into oil metabolism, flowering and Asterid evolution.</title>
        <authorList>
            <person name="Badouin H."/>
            <person name="Gouzy J."/>
            <person name="Grassa C.J."/>
            <person name="Murat F."/>
            <person name="Staton S.E."/>
            <person name="Cottret L."/>
            <person name="Lelandais-Briere C."/>
            <person name="Owens G.L."/>
            <person name="Carrere S."/>
            <person name="Mayjonade B."/>
            <person name="Legrand L."/>
            <person name="Gill N."/>
            <person name="Kane N.C."/>
            <person name="Bowers J.E."/>
            <person name="Hubner S."/>
            <person name="Bellec A."/>
            <person name="Berard A."/>
            <person name="Berges H."/>
            <person name="Blanchet N."/>
            <person name="Boniface M.C."/>
            <person name="Brunel D."/>
            <person name="Catrice O."/>
            <person name="Chaidir N."/>
            <person name="Claudel C."/>
            <person name="Donnadieu C."/>
            <person name="Faraut T."/>
            <person name="Fievet G."/>
            <person name="Helmstetter N."/>
            <person name="King M."/>
            <person name="Knapp S.J."/>
            <person name="Lai Z."/>
            <person name="Le Paslier M.C."/>
            <person name="Lippi Y."/>
            <person name="Lorenzon L."/>
            <person name="Mandel J.R."/>
            <person name="Marage G."/>
            <person name="Marchand G."/>
            <person name="Marquand E."/>
            <person name="Bret-Mestries E."/>
            <person name="Morien E."/>
            <person name="Nambeesan S."/>
            <person name="Nguyen T."/>
            <person name="Pegot-Espagnet P."/>
            <person name="Pouilly N."/>
            <person name="Raftis F."/>
            <person name="Sallet E."/>
            <person name="Schiex T."/>
            <person name="Thomas J."/>
            <person name="Vandecasteele C."/>
            <person name="Vares D."/>
            <person name="Vear F."/>
            <person name="Vautrin S."/>
            <person name="Crespi M."/>
            <person name="Mangin B."/>
            <person name="Burke J.M."/>
            <person name="Salse J."/>
            <person name="Munos S."/>
            <person name="Vincourt P."/>
            <person name="Rieseberg L.H."/>
            <person name="Langlade N.B."/>
        </authorList>
    </citation>
    <scope>NUCLEOTIDE SEQUENCE</scope>
    <source>
        <tissue evidence="2">Leaves</tissue>
    </source>
</reference>
<gene>
    <name evidence="2" type="ORF">HanXRQr2_Chr04g0153801</name>
</gene>
<organism evidence="2 3">
    <name type="scientific">Helianthus annuus</name>
    <name type="common">Common sunflower</name>
    <dbReference type="NCBI Taxonomy" id="4232"/>
    <lineage>
        <taxon>Eukaryota</taxon>
        <taxon>Viridiplantae</taxon>
        <taxon>Streptophyta</taxon>
        <taxon>Embryophyta</taxon>
        <taxon>Tracheophyta</taxon>
        <taxon>Spermatophyta</taxon>
        <taxon>Magnoliopsida</taxon>
        <taxon>eudicotyledons</taxon>
        <taxon>Gunneridae</taxon>
        <taxon>Pentapetalae</taxon>
        <taxon>asterids</taxon>
        <taxon>campanulids</taxon>
        <taxon>Asterales</taxon>
        <taxon>Asteraceae</taxon>
        <taxon>Asteroideae</taxon>
        <taxon>Heliantheae alliance</taxon>
        <taxon>Heliantheae</taxon>
        <taxon>Helianthus</taxon>
    </lineage>
</organism>
<reference evidence="2" key="2">
    <citation type="submission" date="2020-06" db="EMBL/GenBank/DDBJ databases">
        <title>Helianthus annuus Genome sequencing and assembly Release 2.</title>
        <authorList>
            <person name="Gouzy J."/>
            <person name="Langlade N."/>
            <person name="Munos S."/>
        </authorList>
    </citation>
    <scope>NUCLEOTIDE SEQUENCE</scope>
    <source>
        <tissue evidence="2">Leaves</tissue>
    </source>
</reference>
<evidence type="ECO:0000256" key="1">
    <source>
        <dbReference type="SAM" id="MobiDB-lite"/>
    </source>
</evidence>
<protein>
    <submittedName>
        <fullName evidence="2">Uncharacterized protein</fullName>
    </submittedName>
</protein>
<feature type="region of interest" description="Disordered" evidence="1">
    <location>
        <begin position="41"/>
        <end position="105"/>
    </location>
</feature>
<keyword evidence="3" id="KW-1185">Reference proteome</keyword>
<feature type="compositionally biased region" description="Basic residues" evidence="1">
    <location>
        <begin position="81"/>
        <end position="90"/>
    </location>
</feature>
<proteinExistence type="predicted"/>
<dbReference type="Proteomes" id="UP000215914">
    <property type="component" value="Unassembled WGS sequence"/>
</dbReference>
<dbReference type="AlphaFoldDB" id="A0A9K3J5R1"/>
<dbReference type="EMBL" id="MNCJ02000319">
    <property type="protein sequence ID" value="KAF5809160.1"/>
    <property type="molecule type" value="Genomic_DNA"/>
</dbReference>
<accession>A0A9K3J5R1</accession>
<sequence length="105" mass="11015">MEWLTYPYVSQVAACFGKPLSVLQELKPDGLNEKVCPEVLDSLSRKRSRSGESEETLSGEPDASKDASLEGSAVGDDSGSKAKKSKKIKKANGNGSGASKPPSDA</sequence>